<organism evidence="2">
    <name type="scientific">Graphocephala atropunctata</name>
    <dbReference type="NCBI Taxonomy" id="36148"/>
    <lineage>
        <taxon>Eukaryota</taxon>
        <taxon>Metazoa</taxon>
        <taxon>Ecdysozoa</taxon>
        <taxon>Arthropoda</taxon>
        <taxon>Hexapoda</taxon>
        <taxon>Insecta</taxon>
        <taxon>Pterygota</taxon>
        <taxon>Neoptera</taxon>
        <taxon>Paraneoptera</taxon>
        <taxon>Hemiptera</taxon>
        <taxon>Auchenorrhyncha</taxon>
        <taxon>Membracoidea</taxon>
        <taxon>Cicadellidae</taxon>
        <taxon>Cicadellinae</taxon>
        <taxon>Cicadellini</taxon>
        <taxon>Graphocephala</taxon>
    </lineage>
</organism>
<feature type="region of interest" description="Disordered" evidence="1">
    <location>
        <begin position="1"/>
        <end position="20"/>
    </location>
</feature>
<proteinExistence type="predicted"/>
<accession>A0A1B6MNH6</accession>
<gene>
    <name evidence="2" type="ORF">g.1714</name>
</gene>
<dbReference type="AlphaFoldDB" id="A0A1B6MNH6"/>
<name>A0A1B6MNH6_9HEMI</name>
<dbReference type="EMBL" id="GEBQ01002477">
    <property type="protein sequence ID" value="JAT37500.1"/>
    <property type="molecule type" value="Transcribed_RNA"/>
</dbReference>
<evidence type="ECO:0000256" key="1">
    <source>
        <dbReference type="SAM" id="MobiDB-lite"/>
    </source>
</evidence>
<protein>
    <submittedName>
        <fullName evidence="2">Uncharacterized protein</fullName>
    </submittedName>
</protein>
<reference evidence="2" key="1">
    <citation type="submission" date="2015-11" db="EMBL/GenBank/DDBJ databases">
        <title>De novo transcriptome assembly of four potential Pierce s Disease insect vectors from Arizona vineyards.</title>
        <authorList>
            <person name="Tassone E.E."/>
        </authorList>
    </citation>
    <scope>NUCLEOTIDE SEQUENCE</scope>
</reference>
<sequence>MEEKIKVSGKLLQSAPKLQDPQHIYTETKHSQSPSTSKYSDKLVGKRILDEQCSKEIQLKHVQEQLQFLREGDGTLRKDKMELRSVSAVAPKLTKLQLQCLTDEELNMYST</sequence>
<evidence type="ECO:0000313" key="2">
    <source>
        <dbReference type="EMBL" id="JAT37500.1"/>
    </source>
</evidence>